<feature type="coiled-coil region" evidence="2">
    <location>
        <begin position="339"/>
        <end position="524"/>
    </location>
</feature>
<organism evidence="5 6">
    <name type="scientific">Xenopus laevis</name>
    <name type="common">African clawed frog</name>
    <dbReference type="NCBI Taxonomy" id="8355"/>
    <lineage>
        <taxon>Eukaryota</taxon>
        <taxon>Metazoa</taxon>
        <taxon>Chordata</taxon>
        <taxon>Craniata</taxon>
        <taxon>Vertebrata</taxon>
        <taxon>Euteleostomi</taxon>
        <taxon>Amphibia</taxon>
        <taxon>Batrachia</taxon>
        <taxon>Anura</taxon>
        <taxon>Pipoidea</taxon>
        <taxon>Pipidae</taxon>
        <taxon>Xenopodinae</taxon>
        <taxon>Xenopus</taxon>
        <taxon>Xenopus</taxon>
    </lineage>
</organism>
<dbReference type="GO" id="GO:0070373">
    <property type="term" value="P:negative regulation of ERK1 and ERK2 cascade"/>
    <property type="evidence" value="ECO:0000318"/>
    <property type="project" value="GO_Central"/>
</dbReference>
<evidence type="ECO:0000313" key="6">
    <source>
        <dbReference type="RefSeq" id="XP_041443637.1"/>
    </source>
</evidence>
<dbReference type="Gene3D" id="1.20.5.990">
    <property type="entry name" value="Nemo cc2-lz domain - 1d5 darpin complex"/>
    <property type="match status" value="1"/>
</dbReference>
<feature type="region of interest" description="Disordered" evidence="3">
    <location>
        <begin position="1"/>
        <end position="23"/>
    </location>
</feature>
<dbReference type="AlphaFoldDB" id="A0A8J1MPG4"/>
<feature type="region of interest" description="Disordered" evidence="3">
    <location>
        <begin position="619"/>
        <end position="643"/>
    </location>
</feature>
<dbReference type="RefSeq" id="XP_041443637.1">
    <property type="nucleotide sequence ID" value="XM_041587703.1"/>
</dbReference>
<protein>
    <submittedName>
        <fullName evidence="6">TNFAIP3 interacting protein 1 S homeolog isoform X1</fullName>
    </submittedName>
</protein>
<accession>A0A8J1MPG4</accession>
<dbReference type="PANTHER" id="PTHR31882">
    <property type="entry name" value="TNFAIP3-INTERACTING PROTEIN COILED COIL FAMILY MEMBER"/>
    <property type="match status" value="1"/>
</dbReference>
<reference evidence="6" key="2">
    <citation type="submission" date="2025-08" db="UniProtKB">
        <authorList>
            <consortium name="RefSeq"/>
        </authorList>
    </citation>
    <scope>IDENTIFICATION</scope>
    <source>
        <strain evidence="6">J_2021</strain>
        <tissue evidence="6">Erythrocytes</tissue>
    </source>
</reference>
<sequence>MESKGPYRIYDPGGSEPSPSINKGVQLLMKDNPALRENMEGIKSLGELLEESENEVHRLRQKAEALVKDNKHFESSSSLDSQSSFLEETVTPRELGTGSEQTEGLQSSKMTDLGSDVHKKSNHKTPPSGSSSEFEILNAYEARKTPESRKSDPGPTLPQEDDTVQLHLQRMETSLSMFAEEPDRNRLLAHISRLALDFNRLANKVHKNEQKTSVLQTLCEQLRKENEDLRAKLEADWNQRTQAEQALRYENLELKKLILQGDCGGGKGFHTGGGVDTRASEGAAKLENSGIQQVAKLMEKPAVKDPSVSLLKKVKILEHQRTELLDVNKQWDQQFRSMKMQYEEKITSLRQKLSKAAKAESEQEAERDRKQRDFDRKLLLARDKIEDKELQIQKLESELRELKQKSKFLHEQLSSTSKQREYQEREIIRLNKALEEALNMQGSGPFSPSLLAYLEDSGLAQQEELKMQNDVLKQQVKIFEEDFQKERRDRERMNEEKEELKRKLELLQTELGQMNTQLRSCQEDLRRERETPRDTVRQQTLGERYIVDPHMGHVCPPYQYPYRPPGLVYPAFEDWQIRYPPPVVHPEHSQVQDVPNVPPLRIILQPAYPWRMANVLPRMQNSKTKKKEQDVSGSGTQNAPRQT</sequence>
<dbReference type="GO" id="GO:0043124">
    <property type="term" value="P:negative regulation of canonical NF-kappaB signal transduction"/>
    <property type="evidence" value="ECO:0000318"/>
    <property type="project" value="GO_Central"/>
</dbReference>
<dbReference type="GO" id="GO:0006357">
    <property type="term" value="P:regulation of transcription by RNA polymerase II"/>
    <property type="evidence" value="ECO:0000318"/>
    <property type="project" value="GO_Central"/>
</dbReference>
<proteinExistence type="predicted"/>
<feature type="compositionally biased region" description="Polar residues" evidence="3">
    <location>
        <begin position="124"/>
        <end position="133"/>
    </location>
</feature>
<keyword evidence="1 2" id="KW-0175">Coiled coil</keyword>
<dbReference type="Pfam" id="PF16516">
    <property type="entry name" value="CC2-LZ"/>
    <property type="match status" value="1"/>
</dbReference>
<dbReference type="Proteomes" id="UP000186698">
    <property type="component" value="Chromosome 3S"/>
</dbReference>
<feature type="compositionally biased region" description="Low complexity" evidence="3">
    <location>
        <begin position="75"/>
        <end position="84"/>
    </location>
</feature>
<keyword evidence="5" id="KW-1185">Reference proteome</keyword>
<evidence type="ECO:0000256" key="3">
    <source>
        <dbReference type="SAM" id="MobiDB-lite"/>
    </source>
</evidence>
<evidence type="ECO:0000313" key="5">
    <source>
        <dbReference type="Proteomes" id="UP000186698"/>
    </source>
</evidence>
<name>A0A8J1MPG4_XENLA</name>
<feature type="region of interest" description="Disordered" evidence="3">
    <location>
        <begin position="67"/>
        <end position="134"/>
    </location>
</feature>
<feature type="compositionally biased region" description="Polar residues" evidence="3">
    <location>
        <begin position="631"/>
        <end position="643"/>
    </location>
</feature>
<evidence type="ECO:0000256" key="2">
    <source>
        <dbReference type="SAM" id="Coils"/>
    </source>
</evidence>
<dbReference type="OrthoDB" id="10059994at2759"/>
<evidence type="ECO:0000256" key="1">
    <source>
        <dbReference type="ARBA" id="ARBA00023054"/>
    </source>
</evidence>
<gene>
    <name evidence="6" type="primary">tnip1.S</name>
    <name evidence="6" type="synonym">tnip1</name>
</gene>
<feature type="domain" description="NF-kappa-B essential modulator NEMO CC2-LZ" evidence="4">
    <location>
        <begin position="416"/>
        <end position="514"/>
    </location>
</feature>
<dbReference type="GO" id="GO:0005737">
    <property type="term" value="C:cytoplasm"/>
    <property type="evidence" value="ECO:0007669"/>
    <property type="project" value="UniProtKB-ARBA"/>
</dbReference>
<dbReference type="GO" id="GO:0071222">
    <property type="term" value="P:cellular response to lipopolysaccharide"/>
    <property type="evidence" value="ECO:0000318"/>
    <property type="project" value="GO_Central"/>
</dbReference>
<dbReference type="GO" id="GO:0051019">
    <property type="term" value="F:mitogen-activated protein kinase binding"/>
    <property type="evidence" value="ECO:0000318"/>
    <property type="project" value="GO_Central"/>
</dbReference>
<feature type="compositionally biased region" description="Polar residues" evidence="3">
    <location>
        <begin position="98"/>
        <end position="110"/>
    </location>
</feature>
<dbReference type="InterPro" id="IPR032419">
    <property type="entry name" value="CC2-LZ_dom"/>
</dbReference>
<reference evidence="5" key="1">
    <citation type="submission" date="2024-06" db="UniProtKB">
        <authorList>
            <consortium name="RefSeq"/>
        </authorList>
    </citation>
    <scope>NUCLEOTIDE SEQUENCE [LARGE SCALE GENOMIC DNA]</scope>
    <source>
        <strain evidence="5">J_2021</strain>
    </source>
</reference>
<dbReference type="GeneID" id="495827"/>
<dbReference type="CTD" id="495827"/>
<dbReference type="PANTHER" id="PTHR31882:SF3">
    <property type="entry name" value="TNFAIP3-INTERACTING PROTEIN 1"/>
    <property type="match status" value="1"/>
</dbReference>
<evidence type="ECO:0000259" key="4">
    <source>
        <dbReference type="Pfam" id="PF16516"/>
    </source>
</evidence>